<evidence type="ECO:0000313" key="9">
    <source>
        <dbReference type="Proteomes" id="UP000315439"/>
    </source>
</evidence>
<name>A0A545U815_9GAMM</name>
<sequence length="456" mass="50844">MNQEPLILVVDDDRSVTASLALLLKQNNFKAIQAHSPATALESLKNHRISLVLQDMNFSRSTSGEEGLELLGQIRISYPHIPVILMTAWASISLAVEGMRCGASDFISKPWDNQYLLRTVTTAIGLASPKEDELLSREQLDDQFNFTHIVGESPALLKTLNTIGRVCKTDASILILGESGTGKEMMADAIHQNSLRNRSPLVKVNLGGINPSLFESEMFGHVKGAFTDAKHDREGRFSAANGGTLFLDEIGELEKSSQVKLLRVLQDQNFQMVGSSKNTSVNVRVVSATNRNLEEMVEEGSFREDLFYRINLIAFELPPLRNRTSDIPLLAQSHLRKISKLYGMSEAKISPKALTWLQQQQWPGNIRQLCQTIERVLLMSGKNELEYLDFIPRDAVEQENKLSDFEVGSLTLEQMEKIMIEKSLAAYQGNISKVADALGLSRAALYRRMDKHGLNS</sequence>
<dbReference type="InterPro" id="IPR027417">
    <property type="entry name" value="P-loop_NTPase"/>
</dbReference>
<dbReference type="AlphaFoldDB" id="A0A545U815"/>
<dbReference type="Gene3D" id="1.10.8.60">
    <property type="match status" value="1"/>
</dbReference>
<dbReference type="CDD" id="cd00009">
    <property type="entry name" value="AAA"/>
    <property type="match status" value="1"/>
</dbReference>
<feature type="modified residue" description="4-aspartylphosphate" evidence="5">
    <location>
        <position position="55"/>
    </location>
</feature>
<evidence type="ECO:0000313" key="8">
    <source>
        <dbReference type="EMBL" id="TQV85604.1"/>
    </source>
</evidence>
<dbReference type="SUPFAM" id="SSF52540">
    <property type="entry name" value="P-loop containing nucleoside triphosphate hydrolases"/>
    <property type="match status" value="1"/>
</dbReference>
<dbReference type="PROSITE" id="PS00676">
    <property type="entry name" value="SIGMA54_INTERACT_2"/>
    <property type="match status" value="1"/>
</dbReference>
<dbReference type="InterPro" id="IPR002197">
    <property type="entry name" value="HTH_Fis"/>
</dbReference>
<dbReference type="CDD" id="cd00156">
    <property type="entry name" value="REC"/>
    <property type="match status" value="1"/>
</dbReference>
<evidence type="ECO:0000259" key="6">
    <source>
        <dbReference type="PROSITE" id="PS50045"/>
    </source>
</evidence>
<dbReference type="Gene3D" id="3.40.50.300">
    <property type="entry name" value="P-loop containing nucleotide triphosphate hydrolases"/>
    <property type="match status" value="1"/>
</dbReference>
<dbReference type="Pfam" id="PF02954">
    <property type="entry name" value="HTH_8"/>
    <property type="match status" value="1"/>
</dbReference>
<accession>A0A545U815</accession>
<keyword evidence="3" id="KW-0805">Transcription regulation</keyword>
<dbReference type="SUPFAM" id="SSF46689">
    <property type="entry name" value="Homeodomain-like"/>
    <property type="match status" value="1"/>
</dbReference>
<dbReference type="PANTHER" id="PTHR32071:SF57">
    <property type="entry name" value="C4-DICARBOXYLATE TRANSPORT TRANSCRIPTIONAL REGULATORY PROTEIN DCTD"/>
    <property type="match status" value="1"/>
</dbReference>
<proteinExistence type="predicted"/>
<dbReference type="Pfam" id="PF25601">
    <property type="entry name" value="AAA_lid_14"/>
    <property type="match status" value="1"/>
</dbReference>
<dbReference type="EMBL" id="VIKS01000012">
    <property type="protein sequence ID" value="TQV85604.1"/>
    <property type="molecule type" value="Genomic_DNA"/>
</dbReference>
<dbReference type="InterPro" id="IPR002078">
    <property type="entry name" value="Sigma_54_int"/>
</dbReference>
<feature type="domain" description="Response regulatory" evidence="7">
    <location>
        <begin position="6"/>
        <end position="124"/>
    </location>
</feature>
<evidence type="ECO:0000256" key="2">
    <source>
        <dbReference type="ARBA" id="ARBA00022840"/>
    </source>
</evidence>
<dbReference type="GO" id="GO:0043565">
    <property type="term" value="F:sequence-specific DNA binding"/>
    <property type="evidence" value="ECO:0007669"/>
    <property type="project" value="InterPro"/>
</dbReference>
<dbReference type="InterPro" id="IPR058031">
    <property type="entry name" value="AAA_lid_NorR"/>
</dbReference>
<dbReference type="InterPro" id="IPR011006">
    <property type="entry name" value="CheY-like_superfamily"/>
</dbReference>
<evidence type="ECO:0000256" key="5">
    <source>
        <dbReference type="PROSITE-ProRule" id="PRU00169"/>
    </source>
</evidence>
<dbReference type="PANTHER" id="PTHR32071">
    <property type="entry name" value="TRANSCRIPTIONAL REGULATORY PROTEIN"/>
    <property type="match status" value="1"/>
</dbReference>
<organism evidence="8 9">
    <name type="scientific">Aliikangiella coralliicola</name>
    <dbReference type="NCBI Taxonomy" id="2592383"/>
    <lineage>
        <taxon>Bacteria</taxon>
        <taxon>Pseudomonadati</taxon>
        <taxon>Pseudomonadota</taxon>
        <taxon>Gammaproteobacteria</taxon>
        <taxon>Oceanospirillales</taxon>
        <taxon>Pleioneaceae</taxon>
        <taxon>Aliikangiella</taxon>
    </lineage>
</organism>
<feature type="domain" description="Sigma-54 factor interaction" evidence="6">
    <location>
        <begin position="149"/>
        <end position="378"/>
    </location>
</feature>
<dbReference type="Gene3D" id="3.40.50.2300">
    <property type="match status" value="1"/>
</dbReference>
<comment type="caution">
    <text evidence="8">The sequence shown here is derived from an EMBL/GenBank/DDBJ whole genome shotgun (WGS) entry which is preliminary data.</text>
</comment>
<dbReference type="PROSITE" id="PS50045">
    <property type="entry name" value="SIGMA54_INTERACT_4"/>
    <property type="match status" value="1"/>
</dbReference>
<dbReference type="GO" id="GO:0006355">
    <property type="term" value="P:regulation of DNA-templated transcription"/>
    <property type="evidence" value="ECO:0007669"/>
    <property type="project" value="InterPro"/>
</dbReference>
<dbReference type="InterPro" id="IPR025943">
    <property type="entry name" value="Sigma_54_int_dom_ATP-bd_2"/>
</dbReference>
<keyword evidence="4" id="KW-0804">Transcription</keyword>
<evidence type="ECO:0000256" key="4">
    <source>
        <dbReference type="ARBA" id="ARBA00023163"/>
    </source>
</evidence>
<dbReference type="PROSITE" id="PS00675">
    <property type="entry name" value="SIGMA54_INTERACT_1"/>
    <property type="match status" value="1"/>
</dbReference>
<dbReference type="Proteomes" id="UP000315439">
    <property type="component" value="Unassembled WGS sequence"/>
</dbReference>
<dbReference type="FunFam" id="3.40.50.300:FF:000006">
    <property type="entry name" value="DNA-binding transcriptional regulator NtrC"/>
    <property type="match status" value="1"/>
</dbReference>
<dbReference type="Gene3D" id="1.10.10.60">
    <property type="entry name" value="Homeodomain-like"/>
    <property type="match status" value="1"/>
</dbReference>
<keyword evidence="2" id="KW-0067">ATP-binding</keyword>
<dbReference type="GO" id="GO:0000160">
    <property type="term" value="P:phosphorelay signal transduction system"/>
    <property type="evidence" value="ECO:0007669"/>
    <property type="project" value="InterPro"/>
</dbReference>
<dbReference type="SUPFAM" id="SSF52172">
    <property type="entry name" value="CheY-like"/>
    <property type="match status" value="1"/>
</dbReference>
<dbReference type="InterPro" id="IPR001789">
    <property type="entry name" value="Sig_transdc_resp-reg_receiver"/>
</dbReference>
<dbReference type="PROSITE" id="PS50110">
    <property type="entry name" value="RESPONSE_REGULATORY"/>
    <property type="match status" value="1"/>
</dbReference>
<dbReference type="GO" id="GO:0005524">
    <property type="term" value="F:ATP binding"/>
    <property type="evidence" value="ECO:0007669"/>
    <property type="project" value="UniProtKB-KW"/>
</dbReference>
<dbReference type="PRINTS" id="PR01590">
    <property type="entry name" value="HTHFIS"/>
</dbReference>
<keyword evidence="1" id="KW-0547">Nucleotide-binding</keyword>
<dbReference type="Pfam" id="PF00072">
    <property type="entry name" value="Response_reg"/>
    <property type="match status" value="1"/>
</dbReference>
<protein>
    <submittedName>
        <fullName evidence="8">Sigma-54-dependent Fis family transcriptional regulator</fullName>
    </submittedName>
</protein>
<dbReference type="OrthoDB" id="9804019at2"/>
<dbReference type="SMART" id="SM00448">
    <property type="entry name" value="REC"/>
    <property type="match status" value="1"/>
</dbReference>
<dbReference type="SMART" id="SM00382">
    <property type="entry name" value="AAA"/>
    <property type="match status" value="1"/>
</dbReference>
<reference evidence="8 9" key="1">
    <citation type="submission" date="2019-07" db="EMBL/GenBank/DDBJ databases">
        <title>Draft genome for Aliikangiella sp. M105.</title>
        <authorList>
            <person name="Wang G."/>
        </authorList>
    </citation>
    <scope>NUCLEOTIDE SEQUENCE [LARGE SCALE GENOMIC DNA]</scope>
    <source>
        <strain evidence="8 9">M105</strain>
    </source>
</reference>
<dbReference type="InterPro" id="IPR003593">
    <property type="entry name" value="AAA+_ATPase"/>
</dbReference>
<gene>
    <name evidence="8" type="ORF">FLL46_19915</name>
</gene>
<evidence type="ECO:0000259" key="7">
    <source>
        <dbReference type="PROSITE" id="PS50110"/>
    </source>
</evidence>
<keyword evidence="9" id="KW-1185">Reference proteome</keyword>
<dbReference type="Pfam" id="PF00158">
    <property type="entry name" value="Sigma54_activat"/>
    <property type="match status" value="1"/>
</dbReference>
<dbReference type="InterPro" id="IPR009057">
    <property type="entry name" value="Homeodomain-like_sf"/>
</dbReference>
<evidence type="ECO:0000256" key="3">
    <source>
        <dbReference type="ARBA" id="ARBA00023015"/>
    </source>
</evidence>
<evidence type="ECO:0000256" key="1">
    <source>
        <dbReference type="ARBA" id="ARBA00022741"/>
    </source>
</evidence>
<dbReference type="InterPro" id="IPR025662">
    <property type="entry name" value="Sigma_54_int_dom_ATP-bd_1"/>
</dbReference>
<keyword evidence="5" id="KW-0597">Phosphoprotein</keyword>